<keyword evidence="4 5" id="KW-0975">Bacterial flagellum</keyword>
<organism evidence="8 11">
    <name type="scientific">Eisenbergiella tayi</name>
    <dbReference type="NCBI Taxonomy" id="1432052"/>
    <lineage>
        <taxon>Bacteria</taxon>
        <taxon>Bacillati</taxon>
        <taxon>Bacillota</taxon>
        <taxon>Clostridia</taxon>
        <taxon>Lachnospirales</taxon>
        <taxon>Lachnospiraceae</taxon>
        <taxon>Eisenbergiella</taxon>
    </lineage>
</organism>
<dbReference type="InterPro" id="IPR010809">
    <property type="entry name" value="FliD_C"/>
</dbReference>
<dbReference type="InterPro" id="IPR040026">
    <property type="entry name" value="FliD"/>
</dbReference>
<name>A0A1E3A796_9FIRM</name>
<comment type="function">
    <text evidence="5">Required for morphogenesis and for the elongation of the flagellar filament by facilitating polymerization of the flagellin monomers at the tip of growing filament. Forms a capping structure, which prevents flagellin subunits (transported through the central channel of the flagellum) from leaking out without polymerization at the distal end.</text>
</comment>
<feature type="domain" description="Flagellar hook-associated protein 2 N-terminal" evidence="6">
    <location>
        <begin position="18"/>
        <end position="121"/>
    </location>
</feature>
<accession>A0A1E3A796</accession>
<dbReference type="GO" id="GO:0009424">
    <property type="term" value="C:bacterial-type flagellum hook"/>
    <property type="evidence" value="ECO:0007669"/>
    <property type="project" value="UniProtKB-UniRule"/>
</dbReference>
<comment type="subcellular location">
    <subcellularLocation>
        <location evidence="5">Secreted</location>
    </subcellularLocation>
    <subcellularLocation>
        <location evidence="5">Bacterial flagellum</location>
    </subcellularLocation>
</comment>
<comment type="caution">
    <text evidence="8">The sequence shown here is derived from an EMBL/GenBank/DDBJ whole genome shotgun (WGS) entry which is preliminary data.</text>
</comment>
<dbReference type="RefSeq" id="WP_069154692.1">
    <property type="nucleotide sequence ID" value="NZ_DAWDRA010000042.1"/>
</dbReference>
<evidence type="ECO:0000256" key="4">
    <source>
        <dbReference type="ARBA" id="ARBA00023143"/>
    </source>
</evidence>
<evidence type="ECO:0000313" key="11">
    <source>
        <dbReference type="Proteomes" id="UP000094067"/>
    </source>
</evidence>
<keyword evidence="3" id="KW-0175">Coiled coil</keyword>
<gene>
    <name evidence="8" type="primary">fliD</name>
    <name evidence="9" type="ORF">BEI59_35395</name>
    <name evidence="8" type="ORF">BEI61_05397</name>
    <name evidence="10" type="ORF">BEI63_04850</name>
</gene>
<dbReference type="PANTHER" id="PTHR30288:SF0">
    <property type="entry name" value="FLAGELLAR HOOK-ASSOCIATED PROTEIN 2"/>
    <property type="match status" value="1"/>
</dbReference>
<protein>
    <recommendedName>
        <fullName evidence="5">Flagellar hook-associated protein 2</fullName>
        <shortName evidence="5">HAP2</shortName>
    </recommendedName>
    <alternativeName>
        <fullName evidence="5">Flagellar cap protein</fullName>
    </alternativeName>
</protein>
<dbReference type="EMBL" id="MCGH01000003">
    <property type="protein sequence ID" value="ODM04588.1"/>
    <property type="molecule type" value="Genomic_DNA"/>
</dbReference>
<comment type="similarity">
    <text evidence="1 5">Belongs to the FliD family.</text>
</comment>
<keyword evidence="13" id="KW-1185">Reference proteome</keyword>
<dbReference type="AlphaFoldDB" id="A0A1E3A796"/>
<reference evidence="8 11" key="1">
    <citation type="submission" date="2016-07" db="EMBL/GenBank/DDBJ databases">
        <title>Characterization of isolates of Eisenbergiella tayi derived from blood cultures, using whole genome sequencing.</title>
        <authorList>
            <person name="Burdz T."/>
            <person name="Wiebe D."/>
            <person name="Huynh C."/>
            <person name="Bernard K."/>
        </authorList>
    </citation>
    <scope>NUCLEOTIDE SEQUENCE [LARGE SCALE GENOMIC DNA]</scope>
    <source>
        <strain evidence="8 11">NML 110608</strain>
    </source>
</reference>
<evidence type="ECO:0000313" key="10">
    <source>
        <dbReference type="EMBL" id="ODR60248.1"/>
    </source>
</evidence>
<evidence type="ECO:0000313" key="12">
    <source>
        <dbReference type="Proteomes" id="UP000094271"/>
    </source>
</evidence>
<evidence type="ECO:0000259" key="7">
    <source>
        <dbReference type="Pfam" id="PF07195"/>
    </source>
</evidence>
<dbReference type="PANTHER" id="PTHR30288">
    <property type="entry name" value="FLAGELLAR CAP/ASSEMBLY PROTEIN FLID"/>
    <property type="match status" value="1"/>
</dbReference>
<evidence type="ECO:0000256" key="5">
    <source>
        <dbReference type="RuleBase" id="RU362066"/>
    </source>
</evidence>
<keyword evidence="8" id="KW-0966">Cell projection</keyword>
<evidence type="ECO:0000313" key="13">
    <source>
        <dbReference type="Proteomes" id="UP000094869"/>
    </source>
</evidence>
<reference evidence="10 13" key="2">
    <citation type="submission" date="2016-08" db="EMBL/GenBank/DDBJ databases">
        <title>Characterization of Isolates of Eisenbergiella tayi Derived from Blood Cultures, Using Whole Genome Sequencing.</title>
        <authorList>
            <person name="Bernier A.-M."/>
            <person name="Burdz T."/>
            <person name="Wiebe D."/>
            <person name="Bernard K."/>
        </authorList>
    </citation>
    <scope>NUCLEOTIDE SEQUENCE [LARGE SCALE GENOMIC DNA]</scope>
    <source>
        <strain evidence="10 13">NML120146</strain>
    </source>
</reference>
<dbReference type="EMBL" id="MEHD01000012">
    <property type="protein sequence ID" value="ODR60248.1"/>
    <property type="molecule type" value="Genomic_DNA"/>
</dbReference>
<evidence type="ECO:0000313" key="8">
    <source>
        <dbReference type="EMBL" id="ODM04588.1"/>
    </source>
</evidence>
<keyword evidence="8" id="KW-0969">Cilium</keyword>
<evidence type="ECO:0000256" key="2">
    <source>
        <dbReference type="ARBA" id="ARBA00011255"/>
    </source>
</evidence>
<dbReference type="Pfam" id="PF07195">
    <property type="entry name" value="FliD_C"/>
    <property type="match status" value="1"/>
</dbReference>
<evidence type="ECO:0000256" key="3">
    <source>
        <dbReference type="ARBA" id="ARBA00023054"/>
    </source>
</evidence>
<dbReference type="GO" id="GO:0009421">
    <property type="term" value="C:bacterial-type flagellum filament cap"/>
    <property type="evidence" value="ECO:0007669"/>
    <property type="project" value="InterPro"/>
</dbReference>
<dbReference type="Pfam" id="PF02465">
    <property type="entry name" value="FliD_N"/>
    <property type="match status" value="1"/>
</dbReference>
<dbReference type="Proteomes" id="UP000094869">
    <property type="component" value="Unassembled WGS sequence"/>
</dbReference>
<dbReference type="Proteomes" id="UP000094271">
    <property type="component" value="Unassembled WGS sequence"/>
</dbReference>
<keyword evidence="8" id="KW-0282">Flagellum</keyword>
<evidence type="ECO:0000259" key="6">
    <source>
        <dbReference type="Pfam" id="PF02465"/>
    </source>
</evidence>
<evidence type="ECO:0000256" key="1">
    <source>
        <dbReference type="ARBA" id="ARBA00009764"/>
    </source>
</evidence>
<dbReference type="PATRIC" id="fig|1432052.4.peg.6004"/>
<reference evidence="9 12" key="3">
    <citation type="submission" date="2016-08" db="EMBL/GenBank/DDBJ databases">
        <authorList>
            <person name="Seilhamer J.J."/>
        </authorList>
    </citation>
    <scope>NUCLEOTIDE SEQUENCE [LARGE SCALE GENOMIC DNA]</scope>
    <source>
        <strain evidence="9 12">NML150140-1</strain>
    </source>
</reference>
<dbReference type="Proteomes" id="UP000094067">
    <property type="component" value="Unassembled WGS sequence"/>
</dbReference>
<evidence type="ECO:0000313" key="9">
    <source>
        <dbReference type="EMBL" id="ODR36547.1"/>
    </source>
</evidence>
<comment type="subunit">
    <text evidence="2 5">Homopentamer.</text>
</comment>
<dbReference type="GO" id="GO:0071973">
    <property type="term" value="P:bacterial-type flagellum-dependent cell motility"/>
    <property type="evidence" value="ECO:0007669"/>
    <property type="project" value="TreeGrafter"/>
</dbReference>
<dbReference type="GO" id="GO:0005576">
    <property type="term" value="C:extracellular region"/>
    <property type="evidence" value="ECO:0007669"/>
    <property type="project" value="UniProtKB-SubCell"/>
</dbReference>
<proteinExistence type="inferred from homology"/>
<feature type="domain" description="Flagellar hook-associated protein 2 C-terminal" evidence="7">
    <location>
        <begin position="610"/>
        <end position="869"/>
    </location>
</feature>
<dbReference type="InterPro" id="IPR003481">
    <property type="entry name" value="FliD_N"/>
</dbReference>
<keyword evidence="5" id="KW-0964">Secreted</keyword>
<sequence>MASSINTVSGNRVAGLASGMDTESIVEKMLSGTQSKIDKQTGLKQQLEWKQEMVRGIITDINSFHDKYFSFYSSANTNLLSNAFYNTMNAASSTSAIKVISAASNAAGKVTIDSIDQLASACTVKSGGRVSGELKGTVIDPGQFTEESYSFEMTLDGVSRTISFKKGTNADETEALKETVNNLNNSMYRAFGTAAGFQLDTTQPGGPRLNLTQLVWDETQNGGQGGAVPKSNGSGGYVPVDTSRKLYMENTQGKTAVLPLLGFKNEASNKLDYNTSLDSLPLAEPLQGKEFSFKINGVVIDGITSSSTLGDVISKINTSEAGVKVSYSSIEDKFIMESKTTGDISNILMEQTSGNLLTVMFGTKSADTVTGSLDGVKSSKDLVSVNSIEDIMKDAVLGGVNGGTPHIFSLNVDGKDVDIIVKRELTADSTDWNMSELADEINRQLEEKFGAGEIVLSVDDPDSPTKATVSSANHLVSFNDENLNRDITSMLGFTTANTQKAGMQSTLGELGFHGKITFTGTQPDASGSSAMQSVTIDFDNVDTQGQTVEWLVNQVRTAGVELTFDNGAVQIGSASSVTGDGEGKKILNSLFGTDSLTFGTAGSAAVVTEGQNAKFVVNGQVVERNTNTFELEGITLELTEKSSGPITLTTTKDTDKIVEGFKSFVEDYNKLIEQLNDRINESATYKKYAPLTEEQRKSMSDREVELWEEKAKEGLLRNDSNISSFLSDMRTALYQSVDGAGLALYDMGIETSDSWRDNGKLILDESKLNAAISTNLDGVKKLMTDKEHGIGVLLDNAVKAAANVSTGSPGSLVSYAGTKAVLTTDNSLYQQLKSVSNTLANLNIRYESERTRYWNQFTAMEQAISNLNNQSSWLTQQFSSGS</sequence>
<dbReference type="EMBL" id="MEHA01000051">
    <property type="protein sequence ID" value="ODR36547.1"/>
    <property type="molecule type" value="Genomic_DNA"/>
</dbReference>
<dbReference type="GO" id="GO:0007155">
    <property type="term" value="P:cell adhesion"/>
    <property type="evidence" value="ECO:0007669"/>
    <property type="project" value="InterPro"/>
</dbReference>